<dbReference type="RefSeq" id="WP_043057467.1">
    <property type="nucleotide sequence ID" value="NZ_LXEY01000020.1"/>
</dbReference>
<dbReference type="Pfam" id="PF00583">
    <property type="entry name" value="Acetyltransf_1"/>
    <property type="match status" value="1"/>
</dbReference>
<dbReference type="InterPro" id="IPR000182">
    <property type="entry name" value="GNAT_dom"/>
</dbReference>
<gene>
    <name evidence="2" type="ORF">A6F49_12400</name>
</gene>
<dbReference type="OrthoDB" id="143110at2"/>
<proteinExistence type="predicted"/>
<evidence type="ECO:0000259" key="1">
    <source>
        <dbReference type="PROSITE" id="PS51186"/>
    </source>
</evidence>
<accession>A0A1B7LY29</accession>
<dbReference type="SUPFAM" id="SSF55729">
    <property type="entry name" value="Acyl-CoA N-acyltransferases (Nat)"/>
    <property type="match status" value="1"/>
</dbReference>
<dbReference type="EMBL" id="LXEY01000020">
    <property type="protein sequence ID" value="OAV60185.1"/>
    <property type="molecule type" value="Genomic_DNA"/>
</dbReference>
<comment type="caution">
    <text evidence="2">The sequence shown here is derived from an EMBL/GenBank/DDBJ whole genome shotgun (WGS) entry which is preliminary data.</text>
</comment>
<dbReference type="Gene3D" id="3.40.630.30">
    <property type="match status" value="1"/>
</dbReference>
<dbReference type="CDD" id="cd04301">
    <property type="entry name" value="NAT_SF"/>
    <property type="match status" value="1"/>
</dbReference>
<dbReference type="STRING" id="1837282.A6F49_12400"/>
<dbReference type="AlphaFoldDB" id="A0A1B7LY29"/>
<reference evidence="2 3" key="1">
    <citation type="submission" date="2016-04" db="EMBL/GenBank/DDBJ databases">
        <title>First whole genome shotgun sequence of the bacterium Enteractinococcus sp. strain UASWS1574.</title>
        <authorList>
            <person name="Crovadore J."/>
            <person name="Chablais R."/>
            <person name="Lefort F."/>
        </authorList>
    </citation>
    <scope>NUCLEOTIDE SEQUENCE [LARGE SCALE GENOMIC DNA]</scope>
    <source>
        <strain evidence="2 3">UASWS1574</strain>
    </source>
</reference>
<sequence>MSVSIRQAKLTDIHELVPLAARTFPLACPPEMDRAAIEEFIKEGLNADVFSNWITGDDSYVLVATDGAMLVGYTVCVNGELPENAQLDMELPAESTVMLSKFYVHPEFHGAGVSKKMMTHLIEHYVTSEEEWMWLGTNTDNARAIGFYERVGFKQIGTREFDVGGAKAKDVVLARKLPSL</sequence>
<feature type="domain" description="N-acetyltransferase" evidence="1">
    <location>
        <begin position="3"/>
        <end position="178"/>
    </location>
</feature>
<dbReference type="GO" id="GO:0016747">
    <property type="term" value="F:acyltransferase activity, transferring groups other than amino-acyl groups"/>
    <property type="evidence" value="ECO:0007669"/>
    <property type="project" value="InterPro"/>
</dbReference>
<name>A0A1B7LY29_9MICC</name>
<dbReference type="PANTHER" id="PTHR43617:SF22">
    <property type="entry name" value="L-AMINO ACID N-ACETYLTRANSFERASE AAAT"/>
    <property type="match status" value="1"/>
</dbReference>
<keyword evidence="3" id="KW-1185">Reference proteome</keyword>
<dbReference type="Proteomes" id="UP000078292">
    <property type="component" value="Unassembled WGS sequence"/>
</dbReference>
<dbReference type="InterPro" id="IPR016181">
    <property type="entry name" value="Acyl_CoA_acyltransferase"/>
</dbReference>
<organism evidence="2 3">
    <name type="scientific">Enteractinococcus helveticum</name>
    <dbReference type="NCBI Taxonomy" id="1837282"/>
    <lineage>
        <taxon>Bacteria</taxon>
        <taxon>Bacillati</taxon>
        <taxon>Actinomycetota</taxon>
        <taxon>Actinomycetes</taxon>
        <taxon>Micrococcales</taxon>
        <taxon>Micrococcaceae</taxon>
    </lineage>
</organism>
<dbReference type="PANTHER" id="PTHR43617">
    <property type="entry name" value="L-AMINO ACID N-ACETYLTRANSFERASE"/>
    <property type="match status" value="1"/>
</dbReference>
<dbReference type="PROSITE" id="PS51186">
    <property type="entry name" value="GNAT"/>
    <property type="match status" value="1"/>
</dbReference>
<evidence type="ECO:0000313" key="3">
    <source>
        <dbReference type="Proteomes" id="UP000078292"/>
    </source>
</evidence>
<protein>
    <recommendedName>
        <fullName evidence="1">N-acetyltransferase domain-containing protein</fullName>
    </recommendedName>
</protein>
<evidence type="ECO:0000313" key="2">
    <source>
        <dbReference type="EMBL" id="OAV60185.1"/>
    </source>
</evidence>
<dbReference type="InterPro" id="IPR050276">
    <property type="entry name" value="MshD_Acetyltransferase"/>
</dbReference>